<proteinExistence type="predicted"/>
<comment type="caution">
    <text evidence="2">The sequence shown here is derived from an EMBL/GenBank/DDBJ whole genome shotgun (WGS) entry which is preliminary data.</text>
</comment>
<feature type="region of interest" description="Disordered" evidence="1">
    <location>
        <begin position="192"/>
        <end position="213"/>
    </location>
</feature>
<name>S6U9V1_PSESF</name>
<dbReference type="EMBL" id="AOKG01001256">
    <property type="protein sequence ID" value="EPN50959.1"/>
    <property type="molecule type" value="Genomic_DNA"/>
</dbReference>
<feature type="non-terminal residue" evidence="2">
    <location>
        <position position="1"/>
    </location>
</feature>
<dbReference type="InterPro" id="IPR025157">
    <property type="entry name" value="Hemagglutinin_rpt"/>
</dbReference>
<evidence type="ECO:0000313" key="3">
    <source>
        <dbReference type="Proteomes" id="UP000015729"/>
    </source>
</evidence>
<dbReference type="GO" id="GO:0003824">
    <property type="term" value="F:catalytic activity"/>
    <property type="evidence" value="ECO:0007669"/>
    <property type="project" value="UniProtKB-ARBA"/>
</dbReference>
<evidence type="ECO:0000256" key="1">
    <source>
        <dbReference type="SAM" id="MobiDB-lite"/>
    </source>
</evidence>
<accession>S6U9V1</accession>
<dbReference type="Proteomes" id="UP000015729">
    <property type="component" value="Unassembled WGS sequence"/>
</dbReference>
<feature type="non-terminal residue" evidence="2">
    <location>
        <position position="348"/>
    </location>
</feature>
<sequence>TVSAGRDLTAQAGRDINVIASSIDAKRDIAMAATENLTLSSAADEQHSYGKSKKVTEQEDHVSQVSADLKAGGSVALQAGQNLAVISSRITAGKEAYLVAGENLDILAAQDSDYSLYDMKKKGSFGAKKTQRDEVTDVKNIGSEITTGGDLLLSSGGDQKYQAAKLESGNDLTIESGGAVTFEGVKDLHQESHEKSKSDLAWNSSKGKGNTDETLRQSELVAKGEVAIRAVEGLKIDIKQVDQLSVSQTIDAMVKADPQLAWLKEAEKRGDVDWRQVKEVHESFKYSNSGLGAGAQLVIAILVTYFTAGLASGFIGAGATLGSGTAMAAAGTASASAVAGGAAVGSTV</sequence>
<organism evidence="2 3">
    <name type="scientific">Pseudomonas syringae pv. actinidiae ICMP 18807</name>
    <dbReference type="NCBI Taxonomy" id="1194404"/>
    <lineage>
        <taxon>Bacteria</taxon>
        <taxon>Pseudomonadati</taxon>
        <taxon>Pseudomonadota</taxon>
        <taxon>Gammaproteobacteria</taxon>
        <taxon>Pseudomonadales</taxon>
        <taxon>Pseudomonadaceae</taxon>
        <taxon>Pseudomonas</taxon>
        <taxon>Pseudomonas syringae</taxon>
    </lineage>
</organism>
<protein>
    <submittedName>
        <fullName evidence="2">Filamentous hemagglutinin, intein-containing</fullName>
    </submittedName>
</protein>
<dbReference type="Pfam" id="PF13332">
    <property type="entry name" value="Fil_haemagg_2"/>
    <property type="match status" value="1"/>
</dbReference>
<reference evidence="2 3" key="1">
    <citation type="journal article" date="2013" name="PLoS Pathog.">
        <title>Genomic analysis of the Kiwifruit pathogen Pseudomonas syringae pv. actinidiae provides insight into the origins of an emergent plant disease.</title>
        <authorList>
            <person name="McCann H.C."/>
            <person name="Rikkerink E.H."/>
            <person name="Bertels F."/>
            <person name="Fiers M."/>
            <person name="Lu A."/>
            <person name="Rees-George J."/>
            <person name="Andersen M.T."/>
            <person name="Gleave A.P."/>
            <person name="Haubold B."/>
            <person name="Wohlers M.W."/>
            <person name="Guttman D.S."/>
            <person name="Wang P.W."/>
            <person name="Straub C."/>
            <person name="Vanneste J.L."/>
            <person name="Rainey P.B."/>
            <person name="Templeton M.D."/>
        </authorList>
    </citation>
    <scope>NUCLEOTIDE SEQUENCE [LARGE SCALE GENOMIC DNA]</scope>
    <source>
        <strain evidence="2 3">ICMP 18807</strain>
    </source>
</reference>
<evidence type="ECO:0000313" key="2">
    <source>
        <dbReference type="EMBL" id="EPN50959.1"/>
    </source>
</evidence>
<dbReference type="AlphaFoldDB" id="S6U9V1"/>
<gene>
    <name evidence="2" type="ORF">A244_18298</name>
</gene>